<dbReference type="SUPFAM" id="SSF56925">
    <property type="entry name" value="OMPA-like"/>
    <property type="match status" value="1"/>
</dbReference>
<comment type="caution">
    <text evidence="7">The sequence shown here is derived from an EMBL/GenBank/DDBJ whole genome shotgun (WGS) entry which is preliminary data.</text>
</comment>
<feature type="domain" description="Outer membrane protein beta-barrel" evidence="6">
    <location>
        <begin position="13"/>
        <end position="210"/>
    </location>
</feature>
<dbReference type="InterPro" id="IPR027385">
    <property type="entry name" value="Beta-barrel_OMP"/>
</dbReference>
<dbReference type="RefSeq" id="WP_276653879.1">
    <property type="nucleotide sequence ID" value="NZ_DOOG01000125.1"/>
</dbReference>
<dbReference type="InterPro" id="IPR051692">
    <property type="entry name" value="OMP-like"/>
</dbReference>
<dbReference type="InterPro" id="IPR011250">
    <property type="entry name" value="OMP/PagP_B-barrel"/>
</dbReference>
<feature type="signal peptide" evidence="5">
    <location>
        <begin position="1"/>
        <end position="24"/>
    </location>
</feature>
<dbReference type="AlphaFoldDB" id="A0A358HW19"/>
<name>A0A358HW19_9PROT</name>
<dbReference type="EMBL" id="DOOG01000125">
    <property type="protein sequence ID" value="HBU99182.1"/>
    <property type="molecule type" value="Genomic_DNA"/>
</dbReference>
<evidence type="ECO:0000256" key="1">
    <source>
        <dbReference type="ARBA" id="ARBA00004370"/>
    </source>
</evidence>
<organism evidence="7 8">
    <name type="scientific">Thalassospira lucentensis</name>
    <dbReference type="NCBI Taxonomy" id="168935"/>
    <lineage>
        <taxon>Bacteria</taxon>
        <taxon>Pseudomonadati</taxon>
        <taxon>Pseudomonadota</taxon>
        <taxon>Alphaproteobacteria</taxon>
        <taxon>Rhodospirillales</taxon>
        <taxon>Thalassospiraceae</taxon>
        <taxon>Thalassospira</taxon>
    </lineage>
</organism>
<evidence type="ECO:0000259" key="6">
    <source>
        <dbReference type="Pfam" id="PF13505"/>
    </source>
</evidence>
<evidence type="ECO:0000256" key="2">
    <source>
        <dbReference type="ARBA" id="ARBA00022729"/>
    </source>
</evidence>
<feature type="chain" id="PRO_5017074475" evidence="5">
    <location>
        <begin position="25"/>
        <end position="252"/>
    </location>
</feature>
<evidence type="ECO:0000256" key="4">
    <source>
        <dbReference type="ARBA" id="ARBA00038306"/>
    </source>
</evidence>
<evidence type="ECO:0000313" key="8">
    <source>
        <dbReference type="Proteomes" id="UP000264753"/>
    </source>
</evidence>
<dbReference type="Pfam" id="PF13505">
    <property type="entry name" value="OMP_b-brl"/>
    <property type="match status" value="1"/>
</dbReference>
<proteinExistence type="inferred from homology"/>
<evidence type="ECO:0000313" key="7">
    <source>
        <dbReference type="EMBL" id="HBU99182.1"/>
    </source>
</evidence>
<evidence type="ECO:0000256" key="5">
    <source>
        <dbReference type="SAM" id="SignalP"/>
    </source>
</evidence>
<dbReference type="PANTHER" id="PTHR34001:SF3">
    <property type="entry name" value="BLL7405 PROTEIN"/>
    <property type="match status" value="1"/>
</dbReference>
<dbReference type="Proteomes" id="UP000264753">
    <property type="component" value="Unassembled WGS sequence"/>
</dbReference>
<comment type="subcellular location">
    <subcellularLocation>
        <location evidence="1">Membrane</location>
    </subcellularLocation>
</comment>
<dbReference type="Gene3D" id="2.40.160.20">
    <property type="match status" value="1"/>
</dbReference>
<gene>
    <name evidence="7" type="ORF">DEF21_14945</name>
</gene>
<evidence type="ECO:0000256" key="3">
    <source>
        <dbReference type="ARBA" id="ARBA00023136"/>
    </source>
</evidence>
<dbReference type="PANTHER" id="PTHR34001">
    <property type="entry name" value="BLL7405 PROTEIN"/>
    <property type="match status" value="1"/>
</dbReference>
<keyword evidence="2 5" id="KW-0732">Signal</keyword>
<sequence length="252" mass="27218">MPKLKSIICATIAAGILLPGIASAADATWSGFYGGLALGGTYGQSNPDTASEIGEYFSGDDPVVMKPSLQKTISGSALTGSVLAGYERTRGQMVYGIETDISVMDYSETSAAGPVTYNTNTTVDFNVRTTVETNFAFSIRPKIGYAVGNWMFHAAAGPSIGYFDYDFRYTDTNAGAANDFSKSTLAFGISSGLGSSYKLDNGWVLRGDYVMNYYPKVIDERQSFVRSGFQGSIDHQVDFQSHNLRFAVIKRF</sequence>
<comment type="similarity">
    <text evidence="4">Belongs to the Omp25/RopB family.</text>
</comment>
<keyword evidence="3" id="KW-0472">Membrane</keyword>
<reference evidence="7 8" key="1">
    <citation type="journal article" date="2018" name="Nat. Biotechnol.">
        <title>A standardized bacterial taxonomy based on genome phylogeny substantially revises the tree of life.</title>
        <authorList>
            <person name="Parks D.H."/>
            <person name="Chuvochina M."/>
            <person name="Waite D.W."/>
            <person name="Rinke C."/>
            <person name="Skarshewski A."/>
            <person name="Chaumeil P.A."/>
            <person name="Hugenholtz P."/>
        </authorList>
    </citation>
    <scope>NUCLEOTIDE SEQUENCE [LARGE SCALE GENOMIC DNA]</scope>
    <source>
        <strain evidence="7">UBA8707</strain>
    </source>
</reference>
<protein>
    <submittedName>
        <fullName evidence="7">Porin family protein</fullName>
    </submittedName>
</protein>
<dbReference type="GO" id="GO:0016020">
    <property type="term" value="C:membrane"/>
    <property type="evidence" value="ECO:0007669"/>
    <property type="project" value="UniProtKB-SubCell"/>
</dbReference>
<accession>A0A358HW19</accession>